<comment type="caution">
    <text evidence="2">The sequence shown here is derived from an EMBL/GenBank/DDBJ whole genome shotgun (WGS) entry which is preliminary data.</text>
</comment>
<proteinExistence type="predicted"/>
<dbReference type="OrthoDB" id="562611at2759"/>
<evidence type="ECO:0000313" key="2">
    <source>
        <dbReference type="EMBL" id="PNH00527.1"/>
    </source>
</evidence>
<feature type="region of interest" description="Disordered" evidence="1">
    <location>
        <begin position="148"/>
        <end position="220"/>
    </location>
</feature>
<gene>
    <name evidence="2" type="ORF">TSOC_013646</name>
</gene>
<evidence type="ECO:0000313" key="3">
    <source>
        <dbReference type="Proteomes" id="UP000236333"/>
    </source>
</evidence>
<dbReference type="EMBL" id="PGGS01001332">
    <property type="protein sequence ID" value="PNH00527.1"/>
    <property type="molecule type" value="Genomic_DNA"/>
</dbReference>
<organism evidence="2 3">
    <name type="scientific">Tetrabaena socialis</name>
    <dbReference type="NCBI Taxonomy" id="47790"/>
    <lineage>
        <taxon>Eukaryota</taxon>
        <taxon>Viridiplantae</taxon>
        <taxon>Chlorophyta</taxon>
        <taxon>core chlorophytes</taxon>
        <taxon>Chlorophyceae</taxon>
        <taxon>CS clade</taxon>
        <taxon>Chlamydomonadales</taxon>
        <taxon>Tetrabaenaceae</taxon>
        <taxon>Tetrabaena</taxon>
    </lineage>
</organism>
<feature type="compositionally biased region" description="Polar residues" evidence="1">
    <location>
        <begin position="186"/>
        <end position="196"/>
    </location>
</feature>
<feature type="compositionally biased region" description="Basic residues" evidence="1">
    <location>
        <begin position="206"/>
        <end position="217"/>
    </location>
</feature>
<feature type="non-terminal residue" evidence="2">
    <location>
        <position position="1"/>
    </location>
</feature>
<dbReference type="Proteomes" id="UP000236333">
    <property type="component" value="Unassembled WGS sequence"/>
</dbReference>
<evidence type="ECO:0000256" key="1">
    <source>
        <dbReference type="SAM" id="MobiDB-lite"/>
    </source>
</evidence>
<dbReference type="AlphaFoldDB" id="A0A2J7ZJT3"/>
<sequence length="709" mass="78243">EVNSLFEALATVATTATQHEVPYRYLLPLTELGLDLSTLVDQNTKAPLIDTKELTRLAPGRIKRRHMIALNRVSLLLSGTCSAALAEMAGNNVTIQATNLDRYNSTAPLQRERRAIPQDSPYSGLINKRTVPMSTLMPTLTAYLATTAPPVKPNDATDGSPWESPLGRQAETGENEAPLGDWATEAENSNGTSQAGTRAPPQRQPSHCHRPNRRKRLEKWIDDETRTYNKTVKTLANGRLNFAQIIDRLKAAEPGTAQPTQAEAWMAILKDMRKTCPSLGLRAEHDDKDDMQIDSPERRWSHPELHRRLAAPGGLVEDIARLLLRYKTHKKDTKSKKTHATLAPKLITLLYNALQRMANPDEAGPAEAFANPLNCHPGVASYYSSREEDQLFGASGDIYTRPMQGLFVAHADPYPETAQKALAWAVASADNLYNGKNATATLMVIPYAKTGPMTNLLRHRTVTPLARIGPDSELCKLTQGAGTGAPSETPRDSGGHILGGCKYGPFPGMYINRHNRAVEQVADTLQNGQHGGSFMIMDAGAEATRPAHSAGTRLPEWLRPQQVEREEWKKMRPDILFIPGLTLDPQKSVTARYRETIRAKHEIYLIEVGYCGDLRHGEKQHDKASQHAKLAEALKSAGWTVHYTEHETISLGTAGTIRKDTRELLIKLGTTATEADRCCLKLHQSAVEHLNRIVVQRRIHERTATAGSG</sequence>
<accession>A0A2J7ZJT3</accession>
<reference evidence="2 3" key="1">
    <citation type="journal article" date="2017" name="Mol. Biol. Evol.">
        <title>The 4-celled Tetrabaena socialis nuclear genome reveals the essential components for genetic control of cell number at the origin of multicellularity in the volvocine lineage.</title>
        <authorList>
            <person name="Featherston J."/>
            <person name="Arakaki Y."/>
            <person name="Hanschen E.R."/>
            <person name="Ferris P.J."/>
            <person name="Michod R.E."/>
            <person name="Olson B.J.S.C."/>
            <person name="Nozaki H."/>
            <person name="Durand P.M."/>
        </authorList>
    </citation>
    <scope>NUCLEOTIDE SEQUENCE [LARGE SCALE GENOMIC DNA]</scope>
    <source>
        <strain evidence="2 3">NIES-571</strain>
    </source>
</reference>
<feature type="non-terminal residue" evidence="2">
    <location>
        <position position="709"/>
    </location>
</feature>
<keyword evidence="3" id="KW-1185">Reference proteome</keyword>
<name>A0A2J7ZJT3_9CHLO</name>
<protein>
    <submittedName>
        <fullName evidence="2">Uncharacterized protein</fullName>
    </submittedName>
</protein>